<evidence type="ECO:0000313" key="9">
    <source>
        <dbReference type="EMBL" id="MBD0383519.1"/>
    </source>
</evidence>
<comment type="caution">
    <text evidence="9">The sequence shown here is derived from an EMBL/GenBank/DDBJ whole genome shotgun (WGS) entry which is preliminary data.</text>
</comment>
<keyword evidence="10" id="KW-1185">Reference proteome</keyword>
<dbReference type="NCBIfam" id="TIGR01292">
    <property type="entry name" value="TRX_reduct"/>
    <property type="match status" value="1"/>
</dbReference>
<keyword evidence="7" id="KW-0812">Transmembrane</keyword>
<evidence type="ECO:0000256" key="6">
    <source>
        <dbReference type="RuleBase" id="RU003880"/>
    </source>
</evidence>
<feature type="transmembrane region" description="Helical" evidence="7">
    <location>
        <begin position="6"/>
        <end position="26"/>
    </location>
</feature>
<gene>
    <name evidence="9" type="primary">trxB</name>
    <name evidence="9" type="ORF">ICC18_25780</name>
</gene>
<dbReference type="Pfam" id="PF07992">
    <property type="entry name" value="Pyr_redox_2"/>
    <property type="match status" value="1"/>
</dbReference>
<evidence type="ECO:0000256" key="3">
    <source>
        <dbReference type="ARBA" id="ARBA00011738"/>
    </source>
</evidence>
<dbReference type="SUPFAM" id="SSF51905">
    <property type="entry name" value="FAD/NAD(P)-binding domain"/>
    <property type="match status" value="1"/>
</dbReference>
<dbReference type="InterPro" id="IPR023753">
    <property type="entry name" value="FAD/NAD-binding_dom"/>
</dbReference>
<proteinExistence type="inferred from homology"/>
<protein>
    <recommendedName>
        <fullName evidence="6">Thioredoxin reductase</fullName>
        <ecNumber evidence="6">1.8.1.9</ecNumber>
    </recommendedName>
</protein>
<evidence type="ECO:0000256" key="1">
    <source>
        <dbReference type="ARBA" id="ARBA00001974"/>
    </source>
</evidence>
<keyword evidence="7" id="KW-0472">Membrane</keyword>
<keyword evidence="6" id="KW-0274">FAD</keyword>
<organism evidence="9 10">
    <name type="scientific">Paenibacillus sedimenti</name>
    <dbReference type="NCBI Taxonomy" id="2770274"/>
    <lineage>
        <taxon>Bacteria</taxon>
        <taxon>Bacillati</taxon>
        <taxon>Bacillota</taxon>
        <taxon>Bacilli</taxon>
        <taxon>Bacillales</taxon>
        <taxon>Paenibacillaceae</taxon>
        <taxon>Paenibacillus</taxon>
    </lineage>
</organism>
<dbReference type="PRINTS" id="PR00368">
    <property type="entry name" value="FADPNR"/>
</dbReference>
<accession>A0A926KWN1</accession>
<dbReference type="GO" id="GO:0019430">
    <property type="term" value="P:removal of superoxide radicals"/>
    <property type="evidence" value="ECO:0007669"/>
    <property type="project" value="UniProtKB-UniRule"/>
</dbReference>
<name>A0A926KWN1_9BACL</name>
<feature type="domain" description="FAD/NAD(P)-binding" evidence="8">
    <location>
        <begin position="4"/>
        <end position="293"/>
    </location>
</feature>
<keyword evidence="5 6" id="KW-0560">Oxidoreductase</keyword>
<evidence type="ECO:0000256" key="7">
    <source>
        <dbReference type="SAM" id="Phobius"/>
    </source>
</evidence>
<comment type="similarity">
    <text evidence="2 6">Belongs to the class-II pyridine nucleotide-disulfide oxidoreductase family.</text>
</comment>
<dbReference type="Proteomes" id="UP000650466">
    <property type="component" value="Unassembled WGS sequence"/>
</dbReference>
<dbReference type="InterPro" id="IPR050097">
    <property type="entry name" value="Ferredoxin-NADP_redctase_2"/>
</dbReference>
<dbReference type="EMBL" id="JACVVD010000011">
    <property type="protein sequence ID" value="MBD0383519.1"/>
    <property type="molecule type" value="Genomic_DNA"/>
</dbReference>
<dbReference type="RefSeq" id="WP_188177301.1">
    <property type="nucleotide sequence ID" value="NZ_JACVVD010000011.1"/>
</dbReference>
<sequence>MEYKSIIIGAGLAGFTAAVYMARAGLKPLVIKGQRPSYHLTTTMEIEYFPGFLHGISGPDLLDNMFRQAEQFGAQVKIGDVYEVDLSKRPFKVWLEGWGEIKTETLIIATGTTAKLLGIPGEKDYLGLGVSTCAPCSAFLFRDKKVLVIGGGDSAMEEAIYLSHYASEITVVNRSDKLRASLALQERAREIRKIRWLMNRTPLEVITGEKGVTGLRVTSHESGQEESLEADGVFIAIGSKPNTEFLAKQLPLDEQGYILVKPGTTETDIPGVFACGDVQDRRYRQILNAIGSGCMAALDCQRYYTR</sequence>
<dbReference type="GO" id="GO:0005737">
    <property type="term" value="C:cytoplasm"/>
    <property type="evidence" value="ECO:0007669"/>
    <property type="project" value="InterPro"/>
</dbReference>
<dbReference type="Gene3D" id="3.50.50.60">
    <property type="entry name" value="FAD/NAD(P)-binding domain"/>
    <property type="match status" value="2"/>
</dbReference>
<comment type="catalytic activity">
    <reaction evidence="6">
        <text>[thioredoxin]-dithiol + NADP(+) = [thioredoxin]-disulfide + NADPH + H(+)</text>
        <dbReference type="Rhea" id="RHEA:20345"/>
        <dbReference type="Rhea" id="RHEA-COMP:10698"/>
        <dbReference type="Rhea" id="RHEA-COMP:10700"/>
        <dbReference type="ChEBI" id="CHEBI:15378"/>
        <dbReference type="ChEBI" id="CHEBI:29950"/>
        <dbReference type="ChEBI" id="CHEBI:50058"/>
        <dbReference type="ChEBI" id="CHEBI:57783"/>
        <dbReference type="ChEBI" id="CHEBI:58349"/>
        <dbReference type="EC" id="1.8.1.9"/>
    </reaction>
</comment>
<keyword evidence="6" id="KW-0676">Redox-active center</keyword>
<evidence type="ECO:0000256" key="2">
    <source>
        <dbReference type="ARBA" id="ARBA00009333"/>
    </source>
</evidence>
<comment type="cofactor">
    <cofactor evidence="1 6">
        <name>FAD</name>
        <dbReference type="ChEBI" id="CHEBI:57692"/>
    </cofactor>
</comment>
<dbReference type="InterPro" id="IPR005982">
    <property type="entry name" value="Thioredox_Rdtase"/>
</dbReference>
<dbReference type="InterPro" id="IPR036188">
    <property type="entry name" value="FAD/NAD-bd_sf"/>
</dbReference>
<dbReference type="PRINTS" id="PR00469">
    <property type="entry name" value="PNDRDTASEII"/>
</dbReference>
<evidence type="ECO:0000256" key="4">
    <source>
        <dbReference type="ARBA" id="ARBA00022630"/>
    </source>
</evidence>
<evidence type="ECO:0000313" key="10">
    <source>
        <dbReference type="Proteomes" id="UP000650466"/>
    </source>
</evidence>
<reference evidence="9" key="1">
    <citation type="submission" date="2020-09" db="EMBL/GenBank/DDBJ databases">
        <title>Draft Genome Sequence of Paenibacillus sp. WST5.</title>
        <authorList>
            <person name="Bao Z."/>
        </authorList>
    </citation>
    <scope>NUCLEOTIDE SEQUENCE</scope>
    <source>
        <strain evidence="9">WST5</strain>
    </source>
</reference>
<keyword evidence="7" id="KW-1133">Transmembrane helix</keyword>
<dbReference type="AlphaFoldDB" id="A0A926KWN1"/>
<dbReference type="GO" id="GO:0004791">
    <property type="term" value="F:thioredoxin-disulfide reductase (NADPH) activity"/>
    <property type="evidence" value="ECO:0007669"/>
    <property type="project" value="UniProtKB-UniRule"/>
</dbReference>
<dbReference type="PANTHER" id="PTHR48105">
    <property type="entry name" value="THIOREDOXIN REDUCTASE 1-RELATED-RELATED"/>
    <property type="match status" value="1"/>
</dbReference>
<comment type="subunit">
    <text evidence="3 6">Homodimer.</text>
</comment>
<dbReference type="EC" id="1.8.1.9" evidence="6"/>
<keyword evidence="4 6" id="KW-0285">Flavoprotein</keyword>
<evidence type="ECO:0000259" key="8">
    <source>
        <dbReference type="Pfam" id="PF07992"/>
    </source>
</evidence>
<evidence type="ECO:0000256" key="5">
    <source>
        <dbReference type="ARBA" id="ARBA00023002"/>
    </source>
</evidence>